<dbReference type="STRING" id="286115.A0A507DUI8"/>
<dbReference type="InterPro" id="IPR036940">
    <property type="entry name" value="PI3/4_kinase_cat_sf"/>
</dbReference>
<dbReference type="InterPro" id="IPR014009">
    <property type="entry name" value="PIK_FAT"/>
</dbReference>
<dbReference type="Proteomes" id="UP000317494">
    <property type="component" value="Unassembled WGS sequence"/>
</dbReference>
<comment type="caution">
    <text evidence="6">The sequence shown here is derived from an EMBL/GenBank/DDBJ whole genome shotgun (WGS) entry which is preliminary data.</text>
</comment>
<evidence type="ECO:0000259" key="3">
    <source>
        <dbReference type="PROSITE" id="PS50290"/>
    </source>
</evidence>
<accession>A0A507DUI8</accession>
<dbReference type="GO" id="GO:0005634">
    <property type="term" value="C:nucleus"/>
    <property type="evidence" value="ECO:0007669"/>
    <property type="project" value="TreeGrafter"/>
</dbReference>
<comment type="similarity">
    <text evidence="1">Belongs to the PI3/PI4-kinase family. TRA1 subfamily.</text>
</comment>
<dbReference type="Proteomes" id="UP000320475">
    <property type="component" value="Unassembled WGS sequence"/>
</dbReference>
<feature type="compositionally biased region" description="Polar residues" evidence="2">
    <location>
        <begin position="3320"/>
        <end position="3337"/>
    </location>
</feature>
<reference evidence="7 8" key="1">
    <citation type="journal article" date="2019" name="Sci. Rep.">
        <title>Comparative genomics of chytrid fungi reveal insights into the obligate biotrophic and pathogenic lifestyle of Synchytrium endobioticum.</title>
        <authorList>
            <person name="van de Vossenberg B.T.L.H."/>
            <person name="Warris S."/>
            <person name="Nguyen H.D.T."/>
            <person name="van Gent-Pelzer M.P.E."/>
            <person name="Joly D.L."/>
            <person name="van de Geest H.C."/>
            <person name="Bonants P.J.M."/>
            <person name="Smith D.S."/>
            <person name="Levesque C.A."/>
            <person name="van der Lee T.A.J."/>
        </authorList>
    </citation>
    <scope>NUCLEOTIDE SEQUENCE [LARGE SCALE GENOMIC DNA]</scope>
    <source>
        <strain evidence="5 8">LEV6574</strain>
        <strain evidence="6 7">MB42</strain>
    </source>
</reference>
<dbReference type="EMBL" id="QEAN01000002">
    <property type="protein sequence ID" value="TPX54895.1"/>
    <property type="molecule type" value="Genomic_DNA"/>
</dbReference>
<dbReference type="SMART" id="SM00146">
    <property type="entry name" value="PI3Kc"/>
    <property type="match status" value="1"/>
</dbReference>
<dbReference type="GO" id="GO:0000124">
    <property type="term" value="C:SAGA complex"/>
    <property type="evidence" value="ECO:0007669"/>
    <property type="project" value="TreeGrafter"/>
</dbReference>
<feature type="compositionally biased region" description="Pro residues" evidence="2">
    <location>
        <begin position="3292"/>
        <end position="3306"/>
    </location>
</feature>
<dbReference type="InterPro" id="IPR016024">
    <property type="entry name" value="ARM-type_fold"/>
</dbReference>
<dbReference type="SUPFAM" id="SSF48439">
    <property type="entry name" value="Protein prenylyltransferase"/>
    <property type="match status" value="1"/>
</dbReference>
<evidence type="ECO:0000313" key="5">
    <source>
        <dbReference type="EMBL" id="TPX51638.1"/>
    </source>
</evidence>
<dbReference type="SUPFAM" id="SSF56112">
    <property type="entry name" value="Protein kinase-like (PK-like)"/>
    <property type="match status" value="1"/>
</dbReference>
<evidence type="ECO:0000313" key="7">
    <source>
        <dbReference type="Proteomes" id="UP000317494"/>
    </source>
</evidence>
<dbReference type="InterPro" id="IPR046807">
    <property type="entry name" value="Tra1_central"/>
</dbReference>
<dbReference type="InterPro" id="IPR003151">
    <property type="entry name" value="PIK-rel_kinase_FAT"/>
</dbReference>
<keyword evidence="7" id="KW-1185">Reference proteome</keyword>
<dbReference type="Pfam" id="PF20175">
    <property type="entry name" value="Tra1_central"/>
    <property type="match status" value="1"/>
</dbReference>
<dbReference type="PANTHER" id="PTHR11139:SF1">
    <property type="entry name" value="TRANSFORMATION_TRANSCRIPTION DOMAIN-ASSOCIATED PROTEIN"/>
    <property type="match status" value="1"/>
</dbReference>
<dbReference type="InterPro" id="IPR011009">
    <property type="entry name" value="Kinase-like_dom_sf"/>
</dbReference>
<evidence type="ECO:0008006" key="9">
    <source>
        <dbReference type="Google" id="ProtNLM"/>
    </source>
</evidence>
<feature type="region of interest" description="Disordered" evidence="2">
    <location>
        <begin position="2122"/>
        <end position="2182"/>
    </location>
</feature>
<evidence type="ECO:0000313" key="8">
    <source>
        <dbReference type="Proteomes" id="UP000320475"/>
    </source>
</evidence>
<dbReference type="InterPro" id="IPR050517">
    <property type="entry name" value="DDR_Repair_Kinase"/>
</dbReference>
<dbReference type="OrthoDB" id="5570127at2759"/>
<protein>
    <recommendedName>
        <fullName evidence="9">Non-specific serine/threonine protein kinase</fullName>
    </recommendedName>
</protein>
<feature type="domain" description="PI3K/PI4K catalytic" evidence="3">
    <location>
        <begin position="3515"/>
        <end position="3842"/>
    </location>
</feature>
<evidence type="ECO:0000256" key="1">
    <source>
        <dbReference type="ARBA" id="ARBA00007234"/>
    </source>
</evidence>
<dbReference type="InterPro" id="IPR000403">
    <property type="entry name" value="PI3/4_kinase_cat_dom"/>
</dbReference>
<dbReference type="PROSITE" id="PS51189">
    <property type="entry name" value="FAT"/>
    <property type="match status" value="1"/>
</dbReference>
<dbReference type="GO" id="GO:0006281">
    <property type="term" value="P:DNA repair"/>
    <property type="evidence" value="ECO:0007669"/>
    <property type="project" value="TreeGrafter"/>
</dbReference>
<dbReference type="EMBL" id="QEAM01000003">
    <property type="protein sequence ID" value="TPX51638.1"/>
    <property type="molecule type" value="Genomic_DNA"/>
</dbReference>
<dbReference type="Pfam" id="PF02259">
    <property type="entry name" value="FAT"/>
    <property type="match status" value="1"/>
</dbReference>
<dbReference type="Pfam" id="PF20206">
    <property type="entry name" value="Tra1_ring"/>
    <property type="match status" value="1"/>
</dbReference>
<dbReference type="Pfam" id="PF00454">
    <property type="entry name" value="PI3_PI4_kinase"/>
    <property type="match status" value="1"/>
</dbReference>
<dbReference type="GO" id="GO:0035267">
    <property type="term" value="C:NuA4 histone acetyltransferase complex"/>
    <property type="evidence" value="ECO:0007669"/>
    <property type="project" value="TreeGrafter"/>
</dbReference>
<dbReference type="InterPro" id="IPR046805">
    <property type="entry name" value="Tra1_ring"/>
</dbReference>
<feature type="region of interest" description="Disordered" evidence="2">
    <location>
        <begin position="1123"/>
        <end position="1146"/>
    </location>
</feature>
<dbReference type="Gene3D" id="1.10.1070.11">
    <property type="entry name" value="Phosphatidylinositol 3-/4-kinase, catalytic domain"/>
    <property type="match status" value="1"/>
</dbReference>
<evidence type="ECO:0000313" key="6">
    <source>
        <dbReference type="EMBL" id="TPX54895.1"/>
    </source>
</evidence>
<sequence>MRFCARPNFLELAPEKRFGVKAFPQNRDFPLRRCCRYSSPRLEALSEATVHTPSWSASSRLNASLVGLKSFATSPADQGRKLTVFYHNPTVYAQRLTDPACALDVKQKIVSELREAIEILQGPDYPRYLSSMVPTFITILNEMKPVFISNSLEQKFRNTIMEIINRFPQNDALRPYSPELMQTLMYLLKVDNEENGVICVKIIIELHKSYKAALEDQVQEFFNIVQDMYRNMDQAVTEVFDEPAVATPGLSQPVSPAPGEAEALAARVLPKSMFSFKVLTECPIILALLFQVHKKYVQTSVPSFVPLIMNVLSLQPEGQRLTHEEAAANGTGPFCGISPNIKNKSAYTEFKALQVKTISFIAYILRSFISILREHQIAIAASVVGLLQDCPPDASATRKELLVAARHLWSTDFREPYIQYIDILLNEEVLVGSGVTCRENLRPLAHNVLVDLIHHIRAQLSPAQLARTIKVYSRNLQDPTFGLNIQTMCARLLLNLIESIVAIPDKAQARMLLIRILEAFTLKFSALSLSLPVIVKFIQRKKAQTGRIISEDFAAIPELDGYMDLGYAQPIRTSLKSLDVSQDIVKEVRLLFKTLVSGVKSILGQLRLVNPPPPPGMEPEVWNNFPRNFNEDEVETLIRLTRDGVKCFDIYFIDNLGPDGLPLRPSERTASPQTVGSKEEKEVLEIFASIFTYVDPAVFQEIFATEIGYLFDQILVNMSILAVPQYFLANASVSSNFAGLLLRFLVDRLPKLGGPDSNYSAVMLRLFKLLFMAVTLFPDKNESVLKPHLSNLIMNSMKLSAKAKEPLNYFLLLRALFRSIGGGRFELLYQEVLPLLQVLLEGLNGLLSTAYKPQMKELFVELCLTVPVRLSVLLPYLSFLMKPLVQALQAGPELVSQGLRTLELCIDNLTQEFLEPIMSPVIDDLMTALWKHLRPPPYNSTHSLSTMRILGKLGGRNRRLLKDPLLIHKLITDNGLDMNILFHGTVKSEIMPFDICLNLVNRVLVTPAVPIFYKQQALAFAKGCLPLLFDVSIEPEEFDAALQIQIKNYLEERVEVVMRQREQQQFGMNIVQGTPLGFFSKLDKHMNKILYMVAVYLPGAGLRDLSYTSKSLRKTLIEHPDLRNRTEMGKAHHTTEDLGDPFGDLSNQPTSNKRTVHAQASKEVFAALFSACLVTDLADEAWKIVEDCCRHFALLAVTETIQSVSAESPKLNAHMHSPPLRVDALIDAVIDVVSAEDVVRRQFGVKVLTCIFNMCVTLTGSKEAVETLPIFHIFASRFCSCCYQVEWFKKSGGCLGITLLSSQLDLSTQWVLDHELDFVRALVFVLKDTSPEMAPNNVEDATQTLSHVLKVCNVPPLGSDAQAKLHSLTAVLMEQLCNANSAVREAIQSAFQLIHHMTGTPISELLHDVKERLLVPIFSKPLRALPFSMQIGNIDAITYCLGLRPPFLPFGDELLRLLHEGLALADAEDQALVGKGPQIRNAASLVSLRVVCIKLLTTAMACEEFSNQARNANTKGRIIAMFFKSLYSKSPEIVEVANRGLQQVLTAQSKLPKDLLQAGLRPILVNLSDHKRLTVTGLEGLARLLELLTNYFKVEIGKKLLDHLRLWADKTLLEDAAGKPLSEIEEARIIVAILDVFYLLPQAANIFLDELVKTIIELESALRRSFSSPFRNPLIKFLNRYSAESVDYFYERMLNPTYLNLFVALLRSEYAVPLRAEIMKDSGKFLNITLLTTDEANKEEMIFGGVLIAREISRHHPEWLLLPNGVVKALVELYRKKMANPLIDDSIGSARSKEPLYLAEILIVFCKRASQEVDVVLELVHGFLYPGYVDYGFLKQFFYDEVVMSYTGRQKRAVLDRFFVVLSDANVTREIKATMLRMVIIPMMLVSMQKDEEIVDHHVVEEIHRLVWLEGNSGPDDMLEVELLQLTTLLIQFVPNMMEGSRKDMSKWAWKHIYSEEVTCKNAPYVLLARFLSKFEAPVKLVRQIYVYLLRSHASEARILARQALDILIDVIGQRLPDDESKTGVKLQVPTWVRYIRRAIVDDQHSVPHLLVVYQLLIRHHELFYDAKDLFMVQIAASLHRLGLSANATPESRALTVELSELVLKWETRQLDQKKISRTPTALSNLSESKPLKRTASENELPGGVSKRLKDDEANPVLSINDADGDPSTGDHLVDPQANSSAANVHKETHINYLIRMISTWNEPPRPRGVPQRVLEIVRGLLQVWPDCPFKLSFFEKAMDIAEQNINAVCNSIDLMGVLCDCRPHDWIISNITQLQKYVEVWIRSDNQRIVKSLHSVLVRIFDAIASAETHGNQITADIRVFVNLVDTVIADGLKEPSNKHVLVSLLVAAYTHKPEALDPMLPGLIELLTKLVKDHTAGGLLSQQQPHQQQVAVPPPLAESPAALINILLPLLKTRVGVMTDPRRGFLFALIALLEKSSDAEVLRTILNMVREWVMKKSTQSFPTMKENAALLVKMMNFELRQDKKLLEEYLTLVADIYTDKHFARSELTARLEQAFLLGTKVENPLLRQRFSDIFNTSVTIALPARMLYVLGVQNWEPLSLSFWLRQALDLLMGSIVTSQLIHASAAAYRTPSVVSMDGNHMMDVDVKVPETVSTMLSSHRSFLKQLQSLQVGSLLEPLRYMIHMDPNVTYGIWVTLFPLCWNALNPQERHDVVKAIVALLSKDYHAKQMESRPNVVQALLEGVCRCAPPMRLPPQLVKYIGKSYNAWHIGIELLQSSVLEIRLKNEPGSKDDDRLHESTYDALTDMFTSLSEDDLFFGLWRRRCLYSETNAALSYEQTGMWATAQKFYEQAQARARQGLMPFTEAEYNLWEERWVSCAERLQQWNILVDLAKHEQMPDLMLEAAWRFSDWSAERQQLAQYLPALVDQPTPRRKIFEAFLALTRLSDGQERAQELSKACDEGAQLALRKWYSLPEHVSTAHVPLLHTFQQLVELHEALGIHTNLSQTMASNLETKSQELKGILQTWRERLPNLWDGIDIWSDINAWRQHVFSTINEAYKPLIPLLSQSGANSQSSYAFRGYHETAWIINRFAHVARKYGLVDVCNNALSKIYTLPNIEIQEAFYKLREQAKCHLQSIVEYSTGLEVINNTNLMYFSTQQKAEFFTLKGVFLGKLNLHEEAASVFASAVQIDLSHPKAWAAWGQYSDRMFKEQPREIKFGRHAINCYLQAAGIYNNARSRKYLARILWLLSVDDAVGNIYQAYETYKGDVPLWYWITFVPQLLLQLASREPRPARMILIKLARTFPQALHFHLRTTKEDYIILRRQAQAQPPQKPPEAAPQPPPPSAEGTAAPSPATEGGETQPTDPNISSSATPQPVQVKKNPWEYIEELMALLKTAFPLLALTMETLVEQIVQRLKPSADEDIYRLIVALLGDGVTQLARDPGDSGALSQATEVNLRRFADSMYPNHLKYKGAFERDFIHCKPTLPHLVDNFRTWRDRLEAVLDSRPKKQNLEHFSVHLVEFEYQKYDDIEIPGQYLQMKDNNKDFVRIERFQPVIDIVRGHFSCHRRITIKGTDGLLYPFAVQHPAPRTCRREERIMQLFRILNSVLERKQDTRRRGLYFHLPLYVPLAPQVRLFQDDTSYMSLQDIYEEHCARTSQHKDEPIMYYINRMREIHHSEDMSKQGKVAFVNLKTEVMEDIAAKFVPDTILTNYMTRALESYSDFFSMRKHFCGQMATVTFMTYLLSINQRVPQKFFISVRTGNIWSSELVPTLAPPPTVVLTNSEAVPFRFTPNIQHFMTPIGIDGAFTSSLISLAKSLTEPEFELDDYLSVFVRDEIIQYLQMGRKPPFNEQQLREVISTNVEIIMKRANALCCRIEREKGATSTVPATQTVLDLCSTAANPNRLAQMDLSWMSQL</sequence>
<dbReference type="GO" id="GO:0006355">
    <property type="term" value="P:regulation of DNA-templated transcription"/>
    <property type="evidence" value="ECO:0007669"/>
    <property type="project" value="TreeGrafter"/>
</dbReference>
<evidence type="ECO:0000259" key="4">
    <source>
        <dbReference type="PROSITE" id="PS51189"/>
    </source>
</evidence>
<feature type="region of interest" description="Disordered" evidence="2">
    <location>
        <begin position="3287"/>
        <end position="3337"/>
    </location>
</feature>
<dbReference type="CDD" id="cd05163">
    <property type="entry name" value="PIKK_TRRAP"/>
    <property type="match status" value="1"/>
</dbReference>
<dbReference type="PANTHER" id="PTHR11139">
    <property type="entry name" value="ATAXIA TELANGIECTASIA MUTATED ATM -RELATED"/>
    <property type="match status" value="1"/>
</dbReference>
<feature type="compositionally biased region" description="Basic and acidic residues" evidence="2">
    <location>
        <begin position="1123"/>
        <end position="1136"/>
    </location>
</feature>
<feature type="domain" description="FAT" evidence="4">
    <location>
        <begin position="2718"/>
        <end position="3279"/>
    </location>
</feature>
<evidence type="ECO:0000256" key="2">
    <source>
        <dbReference type="SAM" id="MobiDB-lite"/>
    </source>
</evidence>
<dbReference type="PROSITE" id="PS50290">
    <property type="entry name" value="PI3_4_KINASE_3"/>
    <property type="match status" value="1"/>
</dbReference>
<gene>
    <name evidence="5" type="ORF">SeLEV6574_g00180</name>
    <name evidence="6" type="ORF">SeMB42_g00090</name>
</gene>
<dbReference type="SUPFAM" id="SSF48371">
    <property type="entry name" value="ARM repeat"/>
    <property type="match status" value="3"/>
</dbReference>
<organism evidence="6 7">
    <name type="scientific">Synchytrium endobioticum</name>
    <dbReference type="NCBI Taxonomy" id="286115"/>
    <lineage>
        <taxon>Eukaryota</taxon>
        <taxon>Fungi</taxon>
        <taxon>Fungi incertae sedis</taxon>
        <taxon>Chytridiomycota</taxon>
        <taxon>Chytridiomycota incertae sedis</taxon>
        <taxon>Chytridiomycetes</taxon>
        <taxon>Synchytriales</taxon>
        <taxon>Synchytriaceae</taxon>
        <taxon>Synchytrium</taxon>
    </lineage>
</organism>
<proteinExistence type="inferred from homology"/>
<name>A0A507DUI8_9FUNG</name>
<dbReference type="VEuPathDB" id="FungiDB:SeMB42_g00090"/>